<evidence type="ECO:0000313" key="1">
    <source>
        <dbReference type="EMBL" id="OAX82020.1"/>
    </source>
</evidence>
<organism evidence="1 2">
    <name type="scientific">Emergomyces africanus</name>
    <dbReference type="NCBI Taxonomy" id="1955775"/>
    <lineage>
        <taxon>Eukaryota</taxon>
        <taxon>Fungi</taxon>
        <taxon>Dikarya</taxon>
        <taxon>Ascomycota</taxon>
        <taxon>Pezizomycotina</taxon>
        <taxon>Eurotiomycetes</taxon>
        <taxon>Eurotiomycetidae</taxon>
        <taxon>Onygenales</taxon>
        <taxon>Ajellomycetaceae</taxon>
        <taxon>Emergomyces</taxon>
    </lineage>
</organism>
<name>A0A1B7NZ10_9EURO</name>
<keyword evidence="2" id="KW-1185">Reference proteome</keyword>
<reference evidence="1 2" key="1">
    <citation type="submission" date="2015-07" db="EMBL/GenBank/DDBJ databases">
        <title>Emmonsia species relationships and genome sequence.</title>
        <authorList>
            <person name="Cuomo C.A."/>
            <person name="Schwartz I.S."/>
            <person name="Kenyon C."/>
            <person name="de Hoog G.S."/>
            <person name="Govender N.P."/>
            <person name="Botha A."/>
            <person name="Moreno L."/>
            <person name="de Vries M."/>
            <person name="Munoz J.F."/>
            <person name="Stielow J.B."/>
        </authorList>
    </citation>
    <scope>NUCLEOTIDE SEQUENCE [LARGE SCALE GENOMIC DNA]</scope>
    <source>
        <strain evidence="1 2">CBS 136260</strain>
    </source>
</reference>
<sequence>MAIKAELREESRESRKYWRAEFLNQNYVSDESQFGMEAYLENYQLLSKNPPLLSLPRSSPRKLAALLRPPNMRFADLSLPDKPLIIPGRQFALVGRAAPTNCITQMCCPPFAGPG</sequence>
<comment type="caution">
    <text evidence="1">The sequence shown here is derived from an EMBL/GenBank/DDBJ whole genome shotgun (WGS) entry which is preliminary data.</text>
</comment>
<accession>A0A1B7NZ10</accession>
<protein>
    <submittedName>
        <fullName evidence="1">Uncharacterized protein</fullName>
    </submittedName>
</protein>
<dbReference type="Proteomes" id="UP000091918">
    <property type="component" value="Unassembled WGS sequence"/>
</dbReference>
<proteinExistence type="predicted"/>
<dbReference type="AlphaFoldDB" id="A0A1B7NZ10"/>
<dbReference type="EMBL" id="LGUA01000369">
    <property type="protein sequence ID" value="OAX82020.1"/>
    <property type="molecule type" value="Genomic_DNA"/>
</dbReference>
<gene>
    <name evidence="1" type="ORF">ACJ72_03631</name>
</gene>
<evidence type="ECO:0000313" key="2">
    <source>
        <dbReference type="Proteomes" id="UP000091918"/>
    </source>
</evidence>